<dbReference type="InterPro" id="IPR011989">
    <property type="entry name" value="ARM-like"/>
</dbReference>
<dbReference type="GO" id="GO:0003723">
    <property type="term" value="F:RNA binding"/>
    <property type="evidence" value="ECO:0007669"/>
    <property type="project" value="TreeGrafter"/>
</dbReference>
<feature type="non-terminal residue" evidence="2">
    <location>
        <position position="1"/>
    </location>
</feature>
<proteinExistence type="predicted"/>
<name>A0AAE0GHJ4_9CHLO</name>
<protein>
    <recommendedName>
        <fullName evidence="1">Exportin-5 C-terminal domain-containing protein</fullName>
    </recommendedName>
</protein>
<dbReference type="GO" id="GO:0006611">
    <property type="term" value="P:protein export from nucleus"/>
    <property type="evidence" value="ECO:0007669"/>
    <property type="project" value="InterPro"/>
</dbReference>
<evidence type="ECO:0000313" key="3">
    <source>
        <dbReference type="Proteomes" id="UP001190700"/>
    </source>
</evidence>
<feature type="domain" description="Exportin-5 C-terminal" evidence="1">
    <location>
        <begin position="33"/>
        <end position="731"/>
    </location>
</feature>
<dbReference type="Gene3D" id="1.25.10.10">
    <property type="entry name" value="Leucine-rich Repeat Variant"/>
    <property type="match status" value="1"/>
</dbReference>
<dbReference type="GO" id="GO:0005737">
    <property type="term" value="C:cytoplasm"/>
    <property type="evidence" value="ECO:0007669"/>
    <property type="project" value="TreeGrafter"/>
</dbReference>
<evidence type="ECO:0000259" key="1">
    <source>
        <dbReference type="Pfam" id="PF19273"/>
    </source>
</evidence>
<comment type="caution">
    <text evidence="2">The sequence shown here is derived from an EMBL/GenBank/DDBJ whole genome shotgun (WGS) entry which is preliminary data.</text>
</comment>
<keyword evidence="3" id="KW-1185">Reference proteome</keyword>
<sequence length="770" mass="81766">VASCAQCCSWLVGQALGGVMQVGEVRALQSTACMAAVEGACSFLEAAMTQMPTKMGQGQMPETAQILEQLMQQLLALQWREPRLLTVYVRLLEAFGRFVAYVCSEAAAPLLLRLFALLEAMPMEPRGPRRDMTENAVARQRVCSAILGLAKEAPRSLAPHLAQMGERIDLLRQAGQLRDMERGSLCEALVLIAGAAGTPQQTSSVLNWALTPVKVRWQDPLLAAQMAGPATFLASFGGGSEWEEPIVRVGEASGTATETPTQRRSSLISDVHLVERTLRRLPAPAAGPEQMEHAYDEHLAWVLPTLLAMLSAVQTLWTPAGRAVIPASLHEALEMTPVERAVLSTVGTAERVRPSSPHGAGAAGPSEGEVLRDWLKNMRDSGYQIMGLTLSHVPSVYRVSGLASGLRQSLLEGIPTMENRHLRAFIRVVVQAAVLHCPQEEMIQREWLGELLPGLLPHMYTRLSQSWVQLLSSSHSTSNSSCSTSSGLPLSPGASGRGGVEGAVSAEVLEERILRELTRDHLALMQMIAAGGAGSRITPKKGGAALAEPGGGLAVGGTVSRPGSGAGSRGEGLLGRAPLLPWLLTQDASLAQQVGMLGSAALSWPDSDGAHKAVHMCKAMVMAVANGLPGSEALVEVVGGAMLGEALRGLTLTSNHSHQGEMVALIRDIVLKVGGRTEAVRKVLLTLPQMSMPALQSFEAELAAQNSDKHQRALIKRMLLHAGGDALKALAVSNPTTVVVKGAATNIDQLRARAEKGKVEQEECLLPSLF</sequence>
<accession>A0AAE0GHJ4</accession>
<organism evidence="2 3">
    <name type="scientific">Cymbomonas tetramitiformis</name>
    <dbReference type="NCBI Taxonomy" id="36881"/>
    <lineage>
        <taxon>Eukaryota</taxon>
        <taxon>Viridiplantae</taxon>
        <taxon>Chlorophyta</taxon>
        <taxon>Pyramimonadophyceae</taxon>
        <taxon>Pyramimonadales</taxon>
        <taxon>Pyramimonadaceae</taxon>
        <taxon>Cymbomonas</taxon>
    </lineage>
</organism>
<reference evidence="2 3" key="1">
    <citation type="journal article" date="2015" name="Genome Biol. Evol.">
        <title>Comparative Genomics of a Bacterivorous Green Alga Reveals Evolutionary Causalities and Consequences of Phago-Mixotrophic Mode of Nutrition.</title>
        <authorList>
            <person name="Burns J.A."/>
            <person name="Paasch A."/>
            <person name="Narechania A."/>
            <person name="Kim E."/>
        </authorList>
    </citation>
    <scope>NUCLEOTIDE SEQUENCE [LARGE SCALE GENOMIC DNA]</scope>
    <source>
        <strain evidence="2 3">PLY_AMNH</strain>
    </source>
</reference>
<dbReference type="EMBL" id="LGRX02005573">
    <property type="protein sequence ID" value="KAK3278182.1"/>
    <property type="molecule type" value="Genomic_DNA"/>
</dbReference>
<dbReference type="InterPro" id="IPR045065">
    <property type="entry name" value="XPO1/5"/>
</dbReference>
<dbReference type="PANTHER" id="PTHR11223">
    <property type="entry name" value="EXPORTIN 1/5"/>
    <property type="match status" value="1"/>
</dbReference>
<dbReference type="GO" id="GO:0005049">
    <property type="term" value="F:nuclear export signal receptor activity"/>
    <property type="evidence" value="ECO:0007669"/>
    <property type="project" value="InterPro"/>
</dbReference>
<dbReference type="GO" id="GO:0006405">
    <property type="term" value="P:RNA export from nucleus"/>
    <property type="evidence" value="ECO:0007669"/>
    <property type="project" value="TreeGrafter"/>
</dbReference>
<dbReference type="Proteomes" id="UP001190700">
    <property type="component" value="Unassembled WGS sequence"/>
</dbReference>
<gene>
    <name evidence="2" type="ORF">CYMTET_13864</name>
</gene>
<dbReference type="GO" id="GO:0042565">
    <property type="term" value="C:RNA nuclear export complex"/>
    <property type="evidence" value="ECO:0007669"/>
    <property type="project" value="TreeGrafter"/>
</dbReference>
<evidence type="ECO:0000313" key="2">
    <source>
        <dbReference type="EMBL" id="KAK3278182.1"/>
    </source>
</evidence>
<dbReference type="AlphaFoldDB" id="A0AAE0GHJ4"/>
<dbReference type="GO" id="GO:0005634">
    <property type="term" value="C:nucleus"/>
    <property type="evidence" value="ECO:0007669"/>
    <property type="project" value="TreeGrafter"/>
</dbReference>
<dbReference type="Pfam" id="PF19273">
    <property type="entry name" value="Exportin-5"/>
    <property type="match status" value="1"/>
</dbReference>
<dbReference type="InterPro" id="IPR045478">
    <property type="entry name" value="Exportin-5_C"/>
</dbReference>
<dbReference type="PANTHER" id="PTHR11223:SF3">
    <property type="entry name" value="EXPORTIN-5"/>
    <property type="match status" value="1"/>
</dbReference>